<dbReference type="EMBL" id="RNUA01000037">
    <property type="protein sequence ID" value="MHS98481.1"/>
    <property type="molecule type" value="Genomic_DNA"/>
</dbReference>
<accession>A0A3I6RWJ7</accession>
<gene>
    <name evidence="1" type="ORF">EEM47_15915</name>
    <name evidence="2" type="ORF">EEN88_11605</name>
</gene>
<evidence type="ECO:0000313" key="1">
    <source>
        <dbReference type="EMBL" id="MHI23300.1"/>
    </source>
</evidence>
<reference evidence="2" key="1">
    <citation type="submission" date="2018-11" db="EMBL/GenBank/DDBJ databases">
        <authorList>
            <consortium name="PulseNet: The National Subtyping Network for Foodborne Disease Surveillance"/>
            <person name="Tarr C.L."/>
            <person name="Trees E."/>
            <person name="Katz L.S."/>
            <person name="Carleton-Romer H.A."/>
            <person name="Stroika S."/>
            <person name="Kucerova Z."/>
            <person name="Roache K.F."/>
            <person name="Sabol A.L."/>
            <person name="Besser J."/>
            <person name="Gerner-Smidt P."/>
        </authorList>
    </citation>
    <scope>NUCLEOTIDE SEQUENCE [LARGE SCALE GENOMIC DNA]</scope>
    <source>
        <strain evidence="2">PNUSAS059687</strain>
        <strain evidence="1">PNUSAS059688</strain>
    </source>
</reference>
<proteinExistence type="predicted"/>
<dbReference type="InterPro" id="IPR010982">
    <property type="entry name" value="Lambda_DNA-bd_dom_sf"/>
</dbReference>
<comment type="caution">
    <text evidence="2">The sequence shown here is derived from an EMBL/GenBank/DDBJ whole genome shotgun (WGS) entry which is preliminary data.</text>
</comment>
<dbReference type="AlphaFoldDB" id="A0A3I6RWJ7"/>
<dbReference type="Proteomes" id="UP000839513">
    <property type="component" value="Unassembled WGS sequence"/>
</dbReference>
<dbReference type="SUPFAM" id="SSF47413">
    <property type="entry name" value="lambda repressor-like DNA-binding domains"/>
    <property type="match status" value="1"/>
</dbReference>
<dbReference type="GO" id="GO:0003677">
    <property type="term" value="F:DNA binding"/>
    <property type="evidence" value="ECO:0007669"/>
    <property type="project" value="InterPro"/>
</dbReference>
<sequence length="85" mass="9925">MTGYELRLWRKGLGWSRDRAAEELGVCLRSYKAYENADLIRRNIALATVSLTIRNLIPEFDRKRMSGQKMRQLLDVMLRDATHNA</sequence>
<evidence type="ECO:0000313" key="2">
    <source>
        <dbReference type="EMBL" id="MHS98481.1"/>
    </source>
</evidence>
<name>A0A3I6RWJ7_SALER</name>
<dbReference type="EMBL" id="ROVY01000054">
    <property type="protein sequence ID" value="MHI23300.1"/>
    <property type="molecule type" value="Genomic_DNA"/>
</dbReference>
<dbReference type="Proteomes" id="UP000885364">
    <property type="component" value="Unassembled WGS sequence"/>
</dbReference>
<organism evidence="2">
    <name type="scientific">Salmonella enterica</name>
    <name type="common">Salmonella choleraesuis</name>
    <dbReference type="NCBI Taxonomy" id="28901"/>
    <lineage>
        <taxon>Bacteria</taxon>
        <taxon>Pseudomonadati</taxon>
        <taxon>Pseudomonadota</taxon>
        <taxon>Gammaproteobacteria</taxon>
        <taxon>Enterobacterales</taxon>
        <taxon>Enterobacteriaceae</taxon>
        <taxon>Salmonella</taxon>
    </lineage>
</organism>
<dbReference type="Gene3D" id="1.10.260.40">
    <property type="entry name" value="lambda repressor-like DNA-binding domains"/>
    <property type="match status" value="1"/>
</dbReference>
<protein>
    <submittedName>
        <fullName evidence="2">XRE family transcriptional regulator</fullName>
    </submittedName>
</protein>